<dbReference type="Proteomes" id="UP000295680">
    <property type="component" value="Unassembled WGS sequence"/>
</dbReference>
<dbReference type="GO" id="GO:0008703">
    <property type="term" value="F:5-amino-6-(5-phosphoribosylamino)uracil reductase activity"/>
    <property type="evidence" value="ECO:0007669"/>
    <property type="project" value="InterPro"/>
</dbReference>
<keyword evidence="3" id="KW-1185">Reference proteome</keyword>
<dbReference type="Gene3D" id="3.40.430.10">
    <property type="entry name" value="Dihydrofolate Reductase, subunit A"/>
    <property type="match status" value="1"/>
</dbReference>
<organism evidence="2 3">
    <name type="scientific">Actinocrispum wychmicini</name>
    <dbReference type="NCBI Taxonomy" id="1213861"/>
    <lineage>
        <taxon>Bacteria</taxon>
        <taxon>Bacillati</taxon>
        <taxon>Actinomycetota</taxon>
        <taxon>Actinomycetes</taxon>
        <taxon>Pseudonocardiales</taxon>
        <taxon>Pseudonocardiaceae</taxon>
        <taxon>Actinocrispum</taxon>
    </lineage>
</organism>
<dbReference type="InterPro" id="IPR002734">
    <property type="entry name" value="RibDG_C"/>
</dbReference>
<evidence type="ECO:0000259" key="1">
    <source>
        <dbReference type="Pfam" id="PF01872"/>
    </source>
</evidence>
<sequence length="187" mass="20554">MHKVIVAQFVTLDGVVEDPDGRGGTPFGGWAFRYGPGPVAGDKFHLGEILETGVKLLGRTTWELFASFFPTRDDDFSRRLTGMQKLVASRSLASVDAWANSTLLRGDLIEAVSERLRHQDVLVTGSGSVVDQLIAWDMVDEFRLMVFPLVIGKGRRLFDGTTAPVELDLVSSEDAGSGALRQVYRRK</sequence>
<proteinExistence type="predicted"/>
<evidence type="ECO:0000313" key="3">
    <source>
        <dbReference type="Proteomes" id="UP000295680"/>
    </source>
</evidence>
<accession>A0A4R2K5H3</accession>
<reference evidence="2 3" key="1">
    <citation type="submission" date="2019-03" db="EMBL/GenBank/DDBJ databases">
        <title>Genomic Encyclopedia of Type Strains, Phase IV (KMG-IV): sequencing the most valuable type-strain genomes for metagenomic binning, comparative biology and taxonomic classification.</title>
        <authorList>
            <person name="Goeker M."/>
        </authorList>
    </citation>
    <scope>NUCLEOTIDE SEQUENCE [LARGE SCALE GENOMIC DNA]</scope>
    <source>
        <strain evidence="2 3">DSM 45934</strain>
    </source>
</reference>
<comment type="caution">
    <text evidence="2">The sequence shown here is derived from an EMBL/GenBank/DDBJ whole genome shotgun (WGS) entry which is preliminary data.</text>
</comment>
<dbReference type="SUPFAM" id="SSF53597">
    <property type="entry name" value="Dihydrofolate reductase-like"/>
    <property type="match status" value="1"/>
</dbReference>
<dbReference type="OrthoDB" id="7342392at2"/>
<name>A0A4R2K5H3_9PSEU</name>
<dbReference type="EMBL" id="SLWS01000001">
    <property type="protein sequence ID" value="TCO65106.1"/>
    <property type="molecule type" value="Genomic_DNA"/>
</dbReference>
<dbReference type="InterPro" id="IPR024072">
    <property type="entry name" value="DHFR-like_dom_sf"/>
</dbReference>
<dbReference type="GO" id="GO:0009231">
    <property type="term" value="P:riboflavin biosynthetic process"/>
    <property type="evidence" value="ECO:0007669"/>
    <property type="project" value="InterPro"/>
</dbReference>
<feature type="domain" description="Bacterial bifunctional deaminase-reductase C-terminal" evidence="1">
    <location>
        <begin position="3"/>
        <end position="178"/>
    </location>
</feature>
<evidence type="ECO:0000313" key="2">
    <source>
        <dbReference type="EMBL" id="TCO65106.1"/>
    </source>
</evidence>
<dbReference type="RefSeq" id="WP_132111304.1">
    <property type="nucleotide sequence ID" value="NZ_SLWS01000001.1"/>
</dbReference>
<gene>
    <name evidence="2" type="ORF">EV192_101891</name>
</gene>
<protein>
    <submittedName>
        <fullName evidence="2">RibD domain-containing protein</fullName>
    </submittedName>
</protein>
<dbReference type="Pfam" id="PF01872">
    <property type="entry name" value="RibD_C"/>
    <property type="match status" value="1"/>
</dbReference>
<dbReference type="AlphaFoldDB" id="A0A4R2K5H3"/>